<accession>A0ABU4VI32</accession>
<dbReference type="Proteomes" id="UP001277761">
    <property type="component" value="Unassembled WGS sequence"/>
</dbReference>
<name>A0ABU4VI32_9ACTN</name>
<keyword evidence="2" id="KW-1185">Reference proteome</keyword>
<protein>
    <submittedName>
        <fullName evidence="1">Uncharacterized protein</fullName>
    </submittedName>
</protein>
<dbReference type="EMBL" id="JAXAVX010000002">
    <property type="protein sequence ID" value="MDX8151095.1"/>
    <property type="molecule type" value="Genomic_DNA"/>
</dbReference>
<comment type="caution">
    <text evidence="1">The sequence shown here is derived from an EMBL/GenBank/DDBJ whole genome shotgun (WGS) entry which is preliminary data.</text>
</comment>
<gene>
    <name evidence="1" type="ORF">SK069_05785</name>
</gene>
<proteinExistence type="predicted"/>
<organism evidence="1 2">
    <name type="scientific">Patulibacter brassicae</name>
    <dbReference type="NCBI Taxonomy" id="1705717"/>
    <lineage>
        <taxon>Bacteria</taxon>
        <taxon>Bacillati</taxon>
        <taxon>Actinomycetota</taxon>
        <taxon>Thermoleophilia</taxon>
        <taxon>Solirubrobacterales</taxon>
        <taxon>Patulibacteraceae</taxon>
        <taxon>Patulibacter</taxon>
    </lineage>
</organism>
<reference evidence="1 2" key="1">
    <citation type="submission" date="2023-11" db="EMBL/GenBank/DDBJ databases">
        <authorList>
            <person name="Xu M."/>
            <person name="Jiang T."/>
        </authorList>
    </citation>
    <scope>NUCLEOTIDE SEQUENCE [LARGE SCALE GENOMIC DNA]</scope>
    <source>
        <strain evidence="1 2">SD</strain>
    </source>
</reference>
<dbReference type="RefSeq" id="WP_319953248.1">
    <property type="nucleotide sequence ID" value="NZ_JAXAVX010000002.1"/>
</dbReference>
<sequence length="193" mass="21212">MPLPPIPDDELEAEQRRLASVDDLKAYLRAGGGTIPDGSFELWLDSASDRLNGHRQFYPSGPSTRTFRVGGSYARLSDLRLTEEHTVVADGVELGPGDLRFLWLTRPVVQPAHAVVLNRPVGQLEVTGHWGFAEPPSGIVDACLFWASRAFNVNQGRGSDVFVDGTTGETRQYFARTPSYVLAALQDYRVPSL</sequence>
<evidence type="ECO:0000313" key="1">
    <source>
        <dbReference type="EMBL" id="MDX8151095.1"/>
    </source>
</evidence>
<evidence type="ECO:0000313" key="2">
    <source>
        <dbReference type="Proteomes" id="UP001277761"/>
    </source>
</evidence>